<keyword evidence="2" id="KW-0812">Transmembrane</keyword>
<feature type="transmembrane region" description="Helical" evidence="2">
    <location>
        <begin position="6"/>
        <end position="21"/>
    </location>
</feature>
<dbReference type="Pfam" id="PF08325">
    <property type="entry name" value="WLM"/>
    <property type="match status" value="1"/>
</dbReference>
<protein>
    <recommendedName>
        <fullName evidence="3">WLM domain-containing protein</fullName>
    </recommendedName>
</protein>
<accession>A0A7M3UNM5</accession>
<keyword evidence="1" id="KW-0175">Coiled coil</keyword>
<dbReference type="EMBL" id="MT663534">
    <property type="protein sequence ID" value="QOI90294.1"/>
    <property type="molecule type" value="Genomic_DNA"/>
</dbReference>
<name>A0A7M3UNM5_9VIRU</name>
<keyword evidence="5" id="KW-1185">Reference proteome</keyword>
<organism evidence="4 5">
    <name type="scientific">Pyramimonas orientalis virus 01B</name>
    <dbReference type="NCBI Taxonomy" id="3134525"/>
    <lineage>
        <taxon>Viruses</taxon>
        <taxon>Varidnaviria</taxon>
        <taxon>Bamfordvirae</taxon>
        <taxon>Nucleocytoviricota</taxon>
        <taxon>Megaviricetes</taxon>
        <taxon>Imitervirales</taxon>
        <taxon>Allomimiviridae</taxon>
        <taxon>Heliosvirus</taxon>
        <taxon>Heliosvirus raunefjordenense</taxon>
    </lineage>
</organism>
<gene>
    <name evidence="4" type="ORF">HWQ62_00157</name>
</gene>
<evidence type="ECO:0000256" key="2">
    <source>
        <dbReference type="SAM" id="Phobius"/>
    </source>
</evidence>
<dbReference type="Proteomes" id="UP001162120">
    <property type="component" value="Segment"/>
</dbReference>
<evidence type="ECO:0000259" key="3">
    <source>
        <dbReference type="Pfam" id="PF08325"/>
    </source>
</evidence>
<evidence type="ECO:0000313" key="4">
    <source>
        <dbReference type="EMBL" id="QOI90294.1"/>
    </source>
</evidence>
<dbReference type="Gene3D" id="3.30.2010.10">
    <property type="entry name" value="Metalloproteases ('zincins'), catalytic domain"/>
    <property type="match status" value="1"/>
</dbReference>
<keyword evidence="2" id="KW-1133">Transmembrane helix</keyword>
<feature type="domain" description="WLM" evidence="3">
    <location>
        <begin position="41"/>
        <end position="167"/>
    </location>
</feature>
<proteinExistence type="predicted"/>
<dbReference type="InterPro" id="IPR013536">
    <property type="entry name" value="WLM_dom"/>
</dbReference>
<evidence type="ECO:0000313" key="5">
    <source>
        <dbReference type="Proteomes" id="UP001162120"/>
    </source>
</evidence>
<keyword evidence="2" id="KW-0472">Membrane</keyword>
<evidence type="ECO:0000256" key="1">
    <source>
        <dbReference type="SAM" id="Coils"/>
    </source>
</evidence>
<reference evidence="4" key="1">
    <citation type="submission" date="2020-06" db="EMBL/GenBank/DDBJ databases">
        <title>Lateral gene transfer of anion-conducting channel rhodopsins between green algae and giant viruses.</title>
        <authorList>
            <person name="Rozenberg A."/>
            <person name="Oppermann J."/>
            <person name="Wietek J."/>
            <person name="Fernandez Lahore R.G."/>
            <person name="Sandaa R.-A."/>
            <person name="Bratbak G."/>
            <person name="Hegemann P."/>
            <person name="Beja O."/>
        </authorList>
    </citation>
    <scope>NUCLEOTIDE SEQUENCE</scope>
    <source>
        <strain evidence="4">01B</strain>
    </source>
</reference>
<sequence length="190" mass="22364">MNQIEIVVIFVIVVICLFYIQKKYMEVEYVISNIDNNRYLVQNKEDKNKAANMLAKLNKKIKKLLRHLEKKDPKNEDIQRLLENYNVENISEGSEDVNYTSYSVNKGEKIVFCLRERDGSDSFVNENVLMYVATHELGHLMTKEIGHTETFWNNFKYLLNEAVKIKVYEKIDYNESPTEYCGMNIKSSII</sequence>
<feature type="coiled-coil region" evidence="1">
    <location>
        <begin position="40"/>
        <end position="67"/>
    </location>
</feature>